<gene>
    <name evidence="2" type="ORF">L9F63_000964</name>
</gene>
<keyword evidence="3" id="KW-1185">Reference proteome</keyword>
<reference evidence="2" key="1">
    <citation type="journal article" date="2023" name="IScience">
        <title>Live-bearing cockroach genome reveals convergent evolutionary mechanisms linked to viviparity in insects and beyond.</title>
        <authorList>
            <person name="Fouks B."/>
            <person name="Harrison M.C."/>
            <person name="Mikhailova A.A."/>
            <person name="Marchal E."/>
            <person name="English S."/>
            <person name="Carruthers M."/>
            <person name="Jennings E.C."/>
            <person name="Chiamaka E.L."/>
            <person name="Frigard R.A."/>
            <person name="Pippel M."/>
            <person name="Attardo G.M."/>
            <person name="Benoit J.B."/>
            <person name="Bornberg-Bauer E."/>
            <person name="Tobe S.S."/>
        </authorList>
    </citation>
    <scope>NUCLEOTIDE SEQUENCE</scope>
    <source>
        <strain evidence="2">Stay&amp;Tobe</strain>
    </source>
</reference>
<accession>A0AAD8ET92</accession>
<comment type="caution">
    <text evidence="2">The sequence shown here is derived from an EMBL/GenBank/DDBJ whole genome shotgun (WGS) entry which is preliminary data.</text>
</comment>
<protein>
    <recommendedName>
        <fullName evidence="1">Cilia- and flagella-associated protein 69 ARM repeats domain-containing protein</fullName>
    </recommendedName>
</protein>
<dbReference type="InterPro" id="IPR048732">
    <property type="entry name" value="CFA69"/>
</dbReference>
<sequence>LVICAMDFLWESVIWNPENMKTFVQRGGTYLMLDIIEKFKYPVKLITLAALVDLVEQRKCLSHLLTWRGQKQQSYMSMLLDIWRYEDLFLGVKRTQTGCVEDIEMPLMGTDQQLRTFDTNKDPNSSMAILDILGSSRPKIYAIFQIIHQRFGEETKLIYETYAVNNTALTTEDQITLKIVENFLALKIGEVWFEIAQDIQNLGVQPLALDAEVLETVLEHQRNWSLCIQDAQFRIMYAAYNKDMESEGEFYSKQKETHIHDALDALKELDYIARTTDRTFLLERKMQQRKQVNESLHFPDGVENRLFQRTFSSTINVTEINNQKIKVCGMQEAELEEKVDLVSAESASCPSPIFENEVNEKLSFDYFSDIAF</sequence>
<dbReference type="GO" id="GO:0097730">
    <property type="term" value="C:non-motile cilium"/>
    <property type="evidence" value="ECO:0007669"/>
    <property type="project" value="TreeGrafter"/>
</dbReference>
<dbReference type="InterPro" id="IPR048733">
    <property type="entry name" value="CFA69_ARM_dom"/>
</dbReference>
<organism evidence="2 3">
    <name type="scientific">Diploptera punctata</name>
    <name type="common">Pacific beetle cockroach</name>
    <dbReference type="NCBI Taxonomy" id="6984"/>
    <lineage>
        <taxon>Eukaryota</taxon>
        <taxon>Metazoa</taxon>
        <taxon>Ecdysozoa</taxon>
        <taxon>Arthropoda</taxon>
        <taxon>Hexapoda</taxon>
        <taxon>Insecta</taxon>
        <taxon>Pterygota</taxon>
        <taxon>Neoptera</taxon>
        <taxon>Polyneoptera</taxon>
        <taxon>Dictyoptera</taxon>
        <taxon>Blattodea</taxon>
        <taxon>Blaberoidea</taxon>
        <taxon>Blaberidae</taxon>
        <taxon>Diplopterinae</taxon>
        <taxon>Diploptera</taxon>
    </lineage>
</organism>
<evidence type="ECO:0000259" key="1">
    <source>
        <dbReference type="Pfam" id="PF21049"/>
    </source>
</evidence>
<dbReference type="EMBL" id="JASPKZ010000043">
    <property type="protein sequence ID" value="KAJ9600852.1"/>
    <property type="molecule type" value="Genomic_DNA"/>
</dbReference>
<name>A0AAD8ET92_DIPPU</name>
<dbReference type="Pfam" id="PF21049">
    <property type="entry name" value="CFA69_ARM_rpt"/>
    <property type="match status" value="1"/>
</dbReference>
<dbReference type="GO" id="GO:1902093">
    <property type="term" value="P:positive regulation of flagellated sperm motility"/>
    <property type="evidence" value="ECO:0007669"/>
    <property type="project" value="TreeGrafter"/>
</dbReference>
<dbReference type="AlphaFoldDB" id="A0AAD8ET92"/>
<dbReference type="PANTHER" id="PTHR14716:SF0">
    <property type="entry name" value="CILIA- AND FLAGELLA-ASSOCIATED PROTEIN 69"/>
    <property type="match status" value="1"/>
</dbReference>
<dbReference type="GO" id="GO:0097225">
    <property type="term" value="C:sperm midpiece"/>
    <property type="evidence" value="ECO:0007669"/>
    <property type="project" value="TreeGrafter"/>
</dbReference>
<reference evidence="2" key="2">
    <citation type="submission" date="2023-05" db="EMBL/GenBank/DDBJ databases">
        <authorList>
            <person name="Fouks B."/>
        </authorList>
    </citation>
    <scope>NUCLEOTIDE SEQUENCE</scope>
    <source>
        <strain evidence="2">Stay&amp;Tobe</strain>
        <tissue evidence="2">Testes</tissue>
    </source>
</reference>
<proteinExistence type="predicted"/>
<evidence type="ECO:0000313" key="3">
    <source>
        <dbReference type="Proteomes" id="UP001233999"/>
    </source>
</evidence>
<evidence type="ECO:0000313" key="2">
    <source>
        <dbReference type="EMBL" id="KAJ9600852.1"/>
    </source>
</evidence>
<dbReference type="PANTHER" id="PTHR14716">
    <property type="entry name" value="CILIA- AND FLAGELLA-ASSOCIATED PROTEIN 69"/>
    <property type="match status" value="1"/>
</dbReference>
<feature type="domain" description="Cilia- and flagella-associated protein 69 ARM repeats" evidence="1">
    <location>
        <begin position="1"/>
        <end position="195"/>
    </location>
</feature>
<dbReference type="Proteomes" id="UP001233999">
    <property type="component" value="Unassembled WGS sequence"/>
</dbReference>
<feature type="non-terminal residue" evidence="2">
    <location>
        <position position="372"/>
    </location>
</feature>